<dbReference type="EMBL" id="CP108038">
    <property type="protein sequence ID" value="WUN84756.1"/>
    <property type="molecule type" value="Genomic_DNA"/>
</dbReference>
<organism evidence="1 2">
    <name type="scientific">Streptomyces bobili</name>
    <dbReference type="NCBI Taxonomy" id="67280"/>
    <lineage>
        <taxon>Bacteria</taxon>
        <taxon>Bacillati</taxon>
        <taxon>Actinomycetota</taxon>
        <taxon>Actinomycetes</taxon>
        <taxon>Kitasatosporales</taxon>
        <taxon>Streptomycetaceae</taxon>
        <taxon>Streptomyces</taxon>
    </lineage>
</organism>
<protein>
    <submittedName>
        <fullName evidence="1">Uncharacterized protein</fullName>
    </submittedName>
</protein>
<gene>
    <name evidence="1" type="ORF">OHT53_00970</name>
</gene>
<dbReference type="Proteomes" id="UP001432071">
    <property type="component" value="Chromosome"/>
</dbReference>
<keyword evidence="2" id="KW-1185">Reference proteome</keyword>
<sequence length="208" mass="22289">MASAERTVIALELHPKNGVTPEDIKSAVVNHVASAMRELGRFGNVSAVRLLQDRADSRHLLLVSTDSSWNPTTTIGNLGAITRIDHLGSFHFVALASLDGTETSGQTDPGRDLGNDVRLFELRPTSGSTPDDLAEAVDKQLATRVGAPSTRSGNVLNVSLLRQNDADRHLLFFGVDTGTSPNNESRLAALRDTADVKELGSFIQQPLP</sequence>
<dbReference type="GeneID" id="93759493"/>
<proteinExistence type="predicted"/>
<evidence type="ECO:0000313" key="2">
    <source>
        <dbReference type="Proteomes" id="UP001432071"/>
    </source>
</evidence>
<evidence type="ECO:0000313" key="1">
    <source>
        <dbReference type="EMBL" id="WUN84756.1"/>
    </source>
</evidence>
<accession>A0ABZ1QQD3</accession>
<dbReference type="RefSeq" id="WP_328733672.1">
    <property type="nucleotide sequence ID" value="NZ_CP108038.1"/>
</dbReference>
<name>A0ABZ1QQD3_9ACTN</name>
<reference evidence="1" key="1">
    <citation type="submission" date="2022-10" db="EMBL/GenBank/DDBJ databases">
        <title>The complete genomes of actinobacterial strains from the NBC collection.</title>
        <authorList>
            <person name="Joergensen T.S."/>
            <person name="Alvarez Arevalo M."/>
            <person name="Sterndorff E.B."/>
            <person name="Faurdal D."/>
            <person name="Vuksanovic O."/>
            <person name="Mourched A.-S."/>
            <person name="Charusanti P."/>
            <person name="Shaw S."/>
            <person name="Blin K."/>
            <person name="Weber T."/>
        </authorList>
    </citation>
    <scope>NUCLEOTIDE SEQUENCE</scope>
    <source>
        <strain evidence="1">NBC_00302</strain>
    </source>
</reference>